<accession>A0A9D4IR47</accession>
<evidence type="ECO:0000313" key="1">
    <source>
        <dbReference type="EMBL" id="KAH3781942.1"/>
    </source>
</evidence>
<proteinExistence type="predicted"/>
<comment type="caution">
    <text evidence="1">The sequence shown here is derived from an EMBL/GenBank/DDBJ whole genome shotgun (WGS) entry which is preliminary data.</text>
</comment>
<evidence type="ECO:0000313" key="2">
    <source>
        <dbReference type="Proteomes" id="UP000828390"/>
    </source>
</evidence>
<dbReference type="AlphaFoldDB" id="A0A9D4IR47"/>
<name>A0A9D4IR47_DREPO</name>
<dbReference type="Proteomes" id="UP000828390">
    <property type="component" value="Unassembled WGS sequence"/>
</dbReference>
<organism evidence="1 2">
    <name type="scientific">Dreissena polymorpha</name>
    <name type="common">Zebra mussel</name>
    <name type="synonym">Mytilus polymorpha</name>
    <dbReference type="NCBI Taxonomy" id="45954"/>
    <lineage>
        <taxon>Eukaryota</taxon>
        <taxon>Metazoa</taxon>
        <taxon>Spiralia</taxon>
        <taxon>Lophotrochozoa</taxon>
        <taxon>Mollusca</taxon>
        <taxon>Bivalvia</taxon>
        <taxon>Autobranchia</taxon>
        <taxon>Heteroconchia</taxon>
        <taxon>Euheterodonta</taxon>
        <taxon>Imparidentia</taxon>
        <taxon>Neoheterodontei</taxon>
        <taxon>Myida</taxon>
        <taxon>Dreissenoidea</taxon>
        <taxon>Dreissenidae</taxon>
        <taxon>Dreissena</taxon>
    </lineage>
</organism>
<dbReference type="EMBL" id="JAIWYP010000008">
    <property type="protein sequence ID" value="KAH3781942.1"/>
    <property type="molecule type" value="Genomic_DNA"/>
</dbReference>
<keyword evidence="2" id="KW-1185">Reference proteome</keyword>
<gene>
    <name evidence="1" type="ORF">DPMN_159851</name>
</gene>
<sequence>MEPLPAHIGLFSLSRFDNGYKGPVDCPNYIWQLTFSEKFLLDKQNSWSLWKSKNINIFLYN</sequence>
<reference evidence="1" key="1">
    <citation type="journal article" date="2019" name="bioRxiv">
        <title>The Genome of the Zebra Mussel, Dreissena polymorpha: A Resource for Invasive Species Research.</title>
        <authorList>
            <person name="McCartney M.A."/>
            <person name="Auch B."/>
            <person name="Kono T."/>
            <person name="Mallez S."/>
            <person name="Zhang Y."/>
            <person name="Obille A."/>
            <person name="Becker A."/>
            <person name="Abrahante J.E."/>
            <person name="Garbe J."/>
            <person name="Badalamenti J.P."/>
            <person name="Herman A."/>
            <person name="Mangelson H."/>
            <person name="Liachko I."/>
            <person name="Sullivan S."/>
            <person name="Sone E.D."/>
            <person name="Koren S."/>
            <person name="Silverstein K.A.T."/>
            <person name="Beckman K.B."/>
            <person name="Gohl D.M."/>
        </authorList>
    </citation>
    <scope>NUCLEOTIDE SEQUENCE</scope>
    <source>
        <strain evidence="1">Duluth1</strain>
        <tissue evidence="1">Whole animal</tissue>
    </source>
</reference>
<reference evidence="1" key="2">
    <citation type="submission" date="2020-11" db="EMBL/GenBank/DDBJ databases">
        <authorList>
            <person name="McCartney M.A."/>
            <person name="Auch B."/>
            <person name="Kono T."/>
            <person name="Mallez S."/>
            <person name="Becker A."/>
            <person name="Gohl D.M."/>
            <person name="Silverstein K.A.T."/>
            <person name="Koren S."/>
            <person name="Bechman K.B."/>
            <person name="Herman A."/>
            <person name="Abrahante J.E."/>
            <person name="Garbe J."/>
        </authorList>
    </citation>
    <scope>NUCLEOTIDE SEQUENCE</scope>
    <source>
        <strain evidence="1">Duluth1</strain>
        <tissue evidence="1">Whole animal</tissue>
    </source>
</reference>
<protein>
    <submittedName>
        <fullName evidence="1">Uncharacterized protein</fullName>
    </submittedName>
</protein>